<accession>A0A2K1K292</accession>
<evidence type="ECO:0000313" key="2">
    <source>
        <dbReference type="EnsemblPlants" id="PAC:32911561.CDS.1"/>
    </source>
</evidence>
<proteinExistence type="predicted"/>
<keyword evidence="3" id="KW-1185">Reference proteome</keyword>
<dbReference type="Proteomes" id="UP000006727">
    <property type="component" value="Chromosome 9"/>
</dbReference>
<dbReference type="EnsemblPlants" id="Pp3c9_6317V3.1">
    <property type="protein sequence ID" value="PAC:32911561.CDS.1"/>
    <property type="gene ID" value="Pp3c9_6317"/>
</dbReference>
<sequence>MSDPNYRIQIPETIHRSCQYVQACSSVICSVLQAILTVKPSPISTWCSAQDIHQWGFTWKHSCVFQ</sequence>
<dbReference type="AlphaFoldDB" id="A0A2K1K292"/>
<reference evidence="1 3" key="1">
    <citation type="journal article" date="2008" name="Science">
        <title>The Physcomitrella genome reveals evolutionary insights into the conquest of land by plants.</title>
        <authorList>
            <person name="Rensing S."/>
            <person name="Lang D."/>
            <person name="Zimmer A."/>
            <person name="Terry A."/>
            <person name="Salamov A."/>
            <person name="Shapiro H."/>
            <person name="Nishiyama T."/>
            <person name="Perroud P.-F."/>
            <person name="Lindquist E."/>
            <person name="Kamisugi Y."/>
            <person name="Tanahashi T."/>
            <person name="Sakakibara K."/>
            <person name="Fujita T."/>
            <person name="Oishi K."/>
            <person name="Shin-I T."/>
            <person name="Kuroki Y."/>
            <person name="Toyoda A."/>
            <person name="Suzuki Y."/>
            <person name="Hashimoto A."/>
            <person name="Yamaguchi K."/>
            <person name="Sugano A."/>
            <person name="Kohara Y."/>
            <person name="Fujiyama A."/>
            <person name="Anterola A."/>
            <person name="Aoki S."/>
            <person name="Ashton N."/>
            <person name="Barbazuk W.B."/>
            <person name="Barker E."/>
            <person name="Bennetzen J."/>
            <person name="Bezanilla M."/>
            <person name="Blankenship R."/>
            <person name="Cho S.H."/>
            <person name="Dutcher S."/>
            <person name="Estelle M."/>
            <person name="Fawcett J.A."/>
            <person name="Gundlach H."/>
            <person name="Hanada K."/>
            <person name="Heyl A."/>
            <person name="Hicks K.A."/>
            <person name="Hugh J."/>
            <person name="Lohr M."/>
            <person name="Mayer K."/>
            <person name="Melkozernov A."/>
            <person name="Murata T."/>
            <person name="Nelson D."/>
            <person name="Pils B."/>
            <person name="Prigge M."/>
            <person name="Reiss B."/>
            <person name="Renner T."/>
            <person name="Rombauts S."/>
            <person name="Rushton P."/>
            <person name="Sanderfoot A."/>
            <person name="Schween G."/>
            <person name="Shiu S.-H."/>
            <person name="Stueber K."/>
            <person name="Theodoulou F.L."/>
            <person name="Tu H."/>
            <person name="Van de Peer Y."/>
            <person name="Verrier P.J."/>
            <person name="Waters E."/>
            <person name="Wood A."/>
            <person name="Yang L."/>
            <person name="Cove D."/>
            <person name="Cuming A."/>
            <person name="Hasebe M."/>
            <person name="Lucas S."/>
            <person name="Mishler D.B."/>
            <person name="Reski R."/>
            <person name="Grigoriev I."/>
            <person name="Quatrano R.S."/>
            <person name="Boore J.L."/>
        </authorList>
    </citation>
    <scope>NUCLEOTIDE SEQUENCE [LARGE SCALE GENOMIC DNA]</scope>
    <source>
        <strain evidence="2 3">cv. Gransden 2004</strain>
    </source>
</reference>
<protein>
    <submittedName>
        <fullName evidence="1 2">Uncharacterized protein</fullName>
    </submittedName>
</protein>
<evidence type="ECO:0000313" key="3">
    <source>
        <dbReference type="Proteomes" id="UP000006727"/>
    </source>
</evidence>
<dbReference type="InParanoid" id="A0A2K1K292"/>
<organism evidence="1">
    <name type="scientific">Physcomitrium patens</name>
    <name type="common">Spreading-leaved earth moss</name>
    <name type="synonym">Physcomitrella patens</name>
    <dbReference type="NCBI Taxonomy" id="3218"/>
    <lineage>
        <taxon>Eukaryota</taxon>
        <taxon>Viridiplantae</taxon>
        <taxon>Streptophyta</taxon>
        <taxon>Embryophyta</taxon>
        <taxon>Bryophyta</taxon>
        <taxon>Bryophytina</taxon>
        <taxon>Bryopsida</taxon>
        <taxon>Funariidae</taxon>
        <taxon>Funariales</taxon>
        <taxon>Funariaceae</taxon>
        <taxon>Physcomitrium</taxon>
    </lineage>
</organism>
<dbReference type="Gramene" id="Pp3c9_6317V3.1">
    <property type="protein sequence ID" value="PAC:32911561.CDS.1"/>
    <property type="gene ID" value="Pp3c9_6317"/>
</dbReference>
<reference evidence="2" key="3">
    <citation type="submission" date="2020-12" db="UniProtKB">
        <authorList>
            <consortium name="EnsemblPlants"/>
        </authorList>
    </citation>
    <scope>IDENTIFICATION</scope>
</reference>
<dbReference type="EMBL" id="ABEU02000009">
    <property type="protein sequence ID" value="PNR47897.1"/>
    <property type="molecule type" value="Genomic_DNA"/>
</dbReference>
<name>A0A2K1K292_PHYPA</name>
<gene>
    <name evidence="1" type="ORF">PHYPA_012370</name>
</gene>
<reference evidence="1 3" key="2">
    <citation type="journal article" date="2018" name="Plant J.">
        <title>The Physcomitrella patens chromosome-scale assembly reveals moss genome structure and evolution.</title>
        <authorList>
            <person name="Lang D."/>
            <person name="Ullrich K.K."/>
            <person name="Murat F."/>
            <person name="Fuchs J."/>
            <person name="Jenkins J."/>
            <person name="Haas F.B."/>
            <person name="Piednoel M."/>
            <person name="Gundlach H."/>
            <person name="Van Bel M."/>
            <person name="Meyberg R."/>
            <person name="Vives C."/>
            <person name="Morata J."/>
            <person name="Symeonidi A."/>
            <person name="Hiss M."/>
            <person name="Muchero W."/>
            <person name="Kamisugi Y."/>
            <person name="Saleh O."/>
            <person name="Blanc G."/>
            <person name="Decker E.L."/>
            <person name="van Gessel N."/>
            <person name="Grimwood J."/>
            <person name="Hayes R.D."/>
            <person name="Graham S.W."/>
            <person name="Gunter L.E."/>
            <person name="McDaniel S.F."/>
            <person name="Hoernstein S.N.W."/>
            <person name="Larsson A."/>
            <person name="Li F.W."/>
            <person name="Perroud P.F."/>
            <person name="Phillips J."/>
            <person name="Ranjan P."/>
            <person name="Rokshar D.S."/>
            <person name="Rothfels C.J."/>
            <person name="Schneider L."/>
            <person name="Shu S."/>
            <person name="Stevenson D.W."/>
            <person name="Thummler F."/>
            <person name="Tillich M."/>
            <person name="Villarreal Aguilar J.C."/>
            <person name="Widiez T."/>
            <person name="Wong G.K."/>
            <person name="Wymore A."/>
            <person name="Zhang Y."/>
            <person name="Zimmer A.D."/>
            <person name="Quatrano R.S."/>
            <person name="Mayer K.F.X."/>
            <person name="Goodstein D."/>
            <person name="Casacuberta J.M."/>
            <person name="Vandepoele K."/>
            <person name="Reski R."/>
            <person name="Cuming A.C."/>
            <person name="Tuskan G.A."/>
            <person name="Maumus F."/>
            <person name="Salse J."/>
            <person name="Schmutz J."/>
            <person name="Rensing S.A."/>
        </authorList>
    </citation>
    <scope>NUCLEOTIDE SEQUENCE [LARGE SCALE GENOMIC DNA]</scope>
    <source>
        <strain evidence="2 3">cv. Gransden 2004</strain>
    </source>
</reference>
<evidence type="ECO:0000313" key="1">
    <source>
        <dbReference type="EMBL" id="PNR47897.1"/>
    </source>
</evidence>